<dbReference type="AlphaFoldDB" id="A0A8J4PK00"/>
<name>A0A8J4PK00_9MYCE</name>
<feature type="compositionally biased region" description="Low complexity" evidence="1">
    <location>
        <begin position="432"/>
        <end position="472"/>
    </location>
</feature>
<dbReference type="EMBL" id="AJWJ01000752">
    <property type="protein sequence ID" value="KAF2069087.1"/>
    <property type="molecule type" value="Genomic_DNA"/>
</dbReference>
<dbReference type="PANTHER" id="PTHR20916:SF18">
    <property type="entry name" value="IPT_TIG DOMAIN-CONTAINING PROTEIN"/>
    <property type="match status" value="1"/>
</dbReference>
<feature type="compositionally biased region" description="Polar residues" evidence="1">
    <location>
        <begin position="256"/>
        <end position="270"/>
    </location>
</feature>
<dbReference type="PROSITE" id="PS50800">
    <property type="entry name" value="SAP"/>
    <property type="match status" value="1"/>
</dbReference>
<gene>
    <name evidence="3" type="ORF">CYY_009591</name>
</gene>
<feature type="domain" description="SAP" evidence="2">
    <location>
        <begin position="159"/>
        <end position="193"/>
    </location>
</feature>
<feature type="region of interest" description="Disordered" evidence="1">
    <location>
        <begin position="319"/>
        <end position="345"/>
    </location>
</feature>
<accession>A0A8J4PK00</accession>
<evidence type="ECO:0000259" key="2">
    <source>
        <dbReference type="PROSITE" id="PS50800"/>
    </source>
</evidence>
<protein>
    <recommendedName>
        <fullName evidence="2">SAP domain-containing protein</fullName>
    </recommendedName>
</protein>
<dbReference type="OrthoDB" id="429520at2759"/>
<keyword evidence="4" id="KW-1185">Reference proteome</keyword>
<evidence type="ECO:0000313" key="3">
    <source>
        <dbReference type="EMBL" id="KAF2069087.1"/>
    </source>
</evidence>
<comment type="caution">
    <text evidence="3">The sequence shown here is derived from an EMBL/GenBank/DDBJ whole genome shotgun (WGS) entry which is preliminary data.</text>
</comment>
<evidence type="ECO:0000256" key="1">
    <source>
        <dbReference type="SAM" id="MobiDB-lite"/>
    </source>
</evidence>
<organism evidence="3 4">
    <name type="scientific">Polysphondylium violaceum</name>
    <dbReference type="NCBI Taxonomy" id="133409"/>
    <lineage>
        <taxon>Eukaryota</taxon>
        <taxon>Amoebozoa</taxon>
        <taxon>Evosea</taxon>
        <taxon>Eumycetozoa</taxon>
        <taxon>Dictyostelia</taxon>
        <taxon>Dictyosteliales</taxon>
        <taxon>Dictyosteliaceae</taxon>
        <taxon>Polysphondylium</taxon>
    </lineage>
</organism>
<dbReference type="PANTHER" id="PTHR20916">
    <property type="entry name" value="CYSTEINE AND GLYCINE-RICH PROTEIN 2 BINDING PROTEIN"/>
    <property type="match status" value="1"/>
</dbReference>
<dbReference type="SMART" id="SM00513">
    <property type="entry name" value="SAP"/>
    <property type="match status" value="2"/>
</dbReference>
<dbReference type="Proteomes" id="UP000695562">
    <property type="component" value="Unassembled WGS sequence"/>
</dbReference>
<dbReference type="InterPro" id="IPR003034">
    <property type="entry name" value="SAP_dom"/>
</dbReference>
<evidence type="ECO:0000313" key="4">
    <source>
        <dbReference type="Proteomes" id="UP000695562"/>
    </source>
</evidence>
<reference evidence="3" key="1">
    <citation type="submission" date="2020-01" db="EMBL/GenBank/DDBJ databases">
        <title>Development of genomics and gene disruption for Polysphondylium violaceum indicates a role for the polyketide synthase stlB in stalk morphogenesis.</title>
        <authorList>
            <person name="Narita B."/>
            <person name="Kawabe Y."/>
            <person name="Kin K."/>
            <person name="Saito T."/>
            <person name="Gibbs R."/>
            <person name="Kuspa A."/>
            <person name="Muzny D."/>
            <person name="Queller D."/>
            <person name="Richards S."/>
            <person name="Strassman J."/>
            <person name="Sucgang R."/>
            <person name="Worley K."/>
            <person name="Schaap P."/>
        </authorList>
    </citation>
    <scope>NUCLEOTIDE SEQUENCE</scope>
    <source>
        <strain evidence="3">QSvi11</strain>
    </source>
</reference>
<proteinExistence type="predicted"/>
<feature type="region of interest" description="Disordered" evidence="1">
    <location>
        <begin position="430"/>
        <end position="475"/>
    </location>
</feature>
<feature type="region of interest" description="Disordered" evidence="1">
    <location>
        <begin position="256"/>
        <end position="301"/>
    </location>
</feature>
<sequence length="548" mass="62163">MISHQFQQQCAFDKCSICLGDISFTPSKDITSFEEDNKKLMFEYFEKSTIIGRVCQSCINQFLRYKINLNKKSIEFDNTLPPLPLSQIESNNGFFQSTSPSSFDRFSPISPPTVLNNSNNFNNINSNNNNNNTTTQSNICPPTDDSKSKKLIDICVDYLKTLKTIELHDLLKKIKASKKGSKSKLIERLIRHMFAFKKDNPIPPLNTSTMTEKDLQNTLKKYGATFVRGSRSELIPRLLVYHYLLGGYETCAISTPTTSGNRVSKTPSPRNSIHNSFNNLNNNNNNNTNSKTTTTSNHPTSVQIPIVNNYFRLNQTLESPLSDSVSPRYDYPTPESSPTTSFPSSPNFQIPSSHCFSSPMSSPVSFCNINNNNNNNNNNQLSFLPKLSSSYQNNNNFTLTSNTLPSHVLDNNGSNSSPTHLISNIQTLYNTSSPSSPVQSSPLIKSYQQQQQQIEQPQQLQQQPQQQSVNPQYNNDYFKEYNNVNYYPQLYFDCAPQNSYNDYNLYNNNYYYNSNANNFNNNDNNNNNNYFYDNGASYSIPTISTTTN</sequence>
<feature type="compositionally biased region" description="Low complexity" evidence="1">
    <location>
        <begin position="332"/>
        <end position="345"/>
    </location>
</feature>
<feature type="compositionally biased region" description="Low complexity" evidence="1">
    <location>
        <begin position="271"/>
        <end position="301"/>
    </location>
</feature>